<evidence type="ECO:0000313" key="2">
    <source>
        <dbReference type="Proteomes" id="UP000033980"/>
    </source>
</evidence>
<dbReference type="AlphaFoldDB" id="A0A0G1F8V5"/>
<reference evidence="1 2" key="1">
    <citation type="journal article" date="2015" name="Nature">
        <title>rRNA introns, odd ribosomes, and small enigmatic genomes across a large radiation of phyla.</title>
        <authorList>
            <person name="Brown C.T."/>
            <person name="Hug L.A."/>
            <person name="Thomas B.C."/>
            <person name="Sharon I."/>
            <person name="Castelle C.J."/>
            <person name="Singh A."/>
            <person name="Wilkins M.J."/>
            <person name="Williams K.H."/>
            <person name="Banfield J.F."/>
        </authorList>
    </citation>
    <scope>NUCLEOTIDE SEQUENCE [LARGE SCALE GENOMIC DNA]</scope>
</reference>
<protein>
    <submittedName>
        <fullName evidence="1">Uncharacterized protein</fullName>
    </submittedName>
</protein>
<evidence type="ECO:0000313" key="1">
    <source>
        <dbReference type="EMBL" id="KKS91581.1"/>
    </source>
</evidence>
<accession>A0A0G1F8V5</accession>
<name>A0A0G1F8V5_9BACT</name>
<dbReference type="EMBL" id="LCFK01000066">
    <property type="protein sequence ID" value="KKS91581.1"/>
    <property type="molecule type" value="Genomic_DNA"/>
</dbReference>
<gene>
    <name evidence="1" type="ORF">UV68_C0066G0006</name>
</gene>
<organism evidence="1 2">
    <name type="scientific">Candidatus Collierbacteria bacterium GW2011_GWC2_43_12</name>
    <dbReference type="NCBI Taxonomy" id="1618390"/>
    <lineage>
        <taxon>Bacteria</taxon>
        <taxon>Candidatus Collieribacteriota</taxon>
    </lineage>
</organism>
<comment type="caution">
    <text evidence="1">The sequence shown here is derived from an EMBL/GenBank/DDBJ whole genome shotgun (WGS) entry which is preliminary data.</text>
</comment>
<sequence>MTIYLNPATKAIPGLRVELRLNGEVVTPSNGLVGIFQRGDIEIILEIEASLDHHVFTLDHQLQPQDKALATRLPAGFVRSLNALETAGAANQVNFLKSSVYVKKVHVQPYKNLPATGKFPTNVVCVSINGDLYSVGVFCQFNRVFFAIVKVESIVPTENTPVGTVLSFNPFSGLASVYSGDPNSAYRIFWPNMPGAQNLNYCRVLPIGCLVTWMDEDVTHLDTPTTYAAEIVRLRSVEFVR</sequence>
<dbReference type="Proteomes" id="UP000033980">
    <property type="component" value="Unassembled WGS sequence"/>
</dbReference>
<proteinExistence type="predicted"/>